<keyword evidence="1" id="KW-0175">Coiled coil</keyword>
<reference evidence="2" key="1">
    <citation type="submission" date="2021-01" db="EMBL/GenBank/DDBJ databases">
        <authorList>
            <person name="Corre E."/>
            <person name="Pelletier E."/>
            <person name="Niang G."/>
            <person name="Scheremetjew M."/>
            <person name="Finn R."/>
            <person name="Kale V."/>
            <person name="Holt S."/>
            <person name="Cochrane G."/>
            <person name="Meng A."/>
            <person name="Brown T."/>
            <person name="Cohen L."/>
        </authorList>
    </citation>
    <scope>NUCLEOTIDE SEQUENCE</scope>
    <source>
        <strain evidence="2">CCMP3105</strain>
    </source>
</reference>
<dbReference type="AlphaFoldDB" id="A0A7S4PZZ5"/>
<feature type="coiled-coil region" evidence="1">
    <location>
        <begin position="128"/>
        <end position="155"/>
    </location>
</feature>
<gene>
    <name evidence="2" type="ORF">AMON00008_LOCUS7421</name>
</gene>
<sequence length="279" mass="30359">MVRRRKEQDAKCGGGDTWDLRVPTSCHSDSDLICGVLTAGLADLPHGDSLGRSAACAARRRDIWTFLALLDCVVHFREDAEVYEIWTGLDEADAAGRRLYAERLHLAGQVLRGLFLATSCLAHVDGFNRDVEEEYSQLGKAMRRLEGRLERISNAIKTLDCGLAGELPGDCAVAPAEADEVLETLRPDEDSEQLTLKLDLMSTAGRMLSPLCEIPRSIGACVIGDWGGEALQGRRGRSVARRAAAALQAEQRSSGSLFERFVVGASHYLYCASVGMFMA</sequence>
<accession>A0A7S4PZZ5</accession>
<proteinExistence type="predicted"/>
<name>A0A7S4PZZ5_9DINO</name>
<dbReference type="EMBL" id="HBNR01011502">
    <property type="protein sequence ID" value="CAE4567802.1"/>
    <property type="molecule type" value="Transcribed_RNA"/>
</dbReference>
<protein>
    <submittedName>
        <fullName evidence="2">Uncharacterized protein</fullName>
    </submittedName>
</protein>
<evidence type="ECO:0000313" key="2">
    <source>
        <dbReference type="EMBL" id="CAE4567802.1"/>
    </source>
</evidence>
<evidence type="ECO:0000256" key="1">
    <source>
        <dbReference type="SAM" id="Coils"/>
    </source>
</evidence>
<organism evidence="2">
    <name type="scientific">Alexandrium monilatum</name>
    <dbReference type="NCBI Taxonomy" id="311494"/>
    <lineage>
        <taxon>Eukaryota</taxon>
        <taxon>Sar</taxon>
        <taxon>Alveolata</taxon>
        <taxon>Dinophyceae</taxon>
        <taxon>Gonyaulacales</taxon>
        <taxon>Pyrocystaceae</taxon>
        <taxon>Alexandrium</taxon>
    </lineage>
</organism>